<dbReference type="Proteomes" id="UP000182719">
    <property type="component" value="Unassembled WGS sequence"/>
</dbReference>
<comment type="similarity">
    <text evidence="1">Belongs to the AHA1 family.</text>
</comment>
<gene>
    <name evidence="3" type="ORF">SAMN05444354_111152</name>
</gene>
<protein>
    <submittedName>
        <fullName evidence="3">Uncharacterized conserved protein YndB, AHSA1/START domain</fullName>
    </submittedName>
</protein>
<dbReference type="Pfam" id="PF08327">
    <property type="entry name" value="AHSA1"/>
    <property type="match status" value="1"/>
</dbReference>
<sequence length="164" mass="18318">MNSTPRASPTLSSTSDREIVISRLINAPRELVFDAWTDPAHVAQWWGPNGFSTQVHEMNVKPGGTWRFLLTGPDGTKFPNRITYREVARPERLAYQHDSDVDEDPKAFDVTVTFEAQGQKTLVTMHSVFLTAQACQRVKSFGAAELGQQTLAKLDAFVQRSPAR</sequence>
<organism evidence="3 4">
    <name type="scientific">Stigmatella aurantiaca</name>
    <dbReference type="NCBI Taxonomy" id="41"/>
    <lineage>
        <taxon>Bacteria</taxon>
        <taxon>Pseudomonadati</taxon>
        <taxon>Myxococcota</taxon>
        <taxon>Myxococcia</taxon>
        <taxon>Myxococcales</taxon>
        <taxon>Cystobacterineae</taxon>
        <taxon>Archangiaceae</taxon>
        <taxon>Stigmatella</taxon>
    </lineage>
</organism>
<name>A0A1H7VKR1_STIAU</name>
<dbReference type="InterPro" id="IPR023393">
    <property type="entry name" value="START-like_dom_sf"/>
</dbReference>
<dbReference type="PANTHER" id="PTHR36929">
    <property type="entry name" value="ATTACHMENT SUBUNIT, PUTATIVE-RELATED"/>
    <property type="match status" value="1"/>
</dbReference>
<feature type="domain" description="Activator of Hsp90 ATPase homologue 1/2-like C-terminal" evidence="2">
    <location>
        <begin position="26"/>
        <end position="158"/>
    </location>
</feature>
<dbReference type="CDD" id="cd08894">
    <property type="entry name" value="SRPBCC_CalC_Aha1-like_1"/>
    <property type="match status" value="1"/>
</dbReference>
<dbReference type="RefSeq" id="WP_075008410.1">
    <property type="nucleotide sequence ID" value="NZ_FOAP01000011.1"/>
</dbReference>
<accession>A0A1H7VKR1</accession>
<evidence type="ECO:0000313" key="3">
    <source>
        <dbReference type="EMBL" id="SEM09813.1"/>
    </source>
</evidence>
<dbReference type="InterPro" id="IPR013538">
    <property type="entry name" value="ASHA1/2-like_C"/>
</dbReference>
<evidence type="ECO:0000313" key="4">
    <source>
        <dbReference type="Proteomes" id="UP000182719"/>
    </source>
</evidence>
<dbReference type="AlphaFoldDB" id="A0A1H7VKR1"/>
<proteinExistence type="inferred from homology"/>
<dbReference type="EMBL" id="FOAP01000011">
    <property type="protein sequence ID" value="SEM09813.1"/>
    <property type="molecule type" value="Genomic_DNA"/>
</dbReference>
<dbReference type="OrthoDB" id="9805228at2"/>
<dbReference type="SUPFAM" id="SSF55961">
    <property type="entry name" value="Bet v1-like"/>
    <property type="match status" value="1"/>
</dbReference>
<dbReference type="Gene3D" id="3.30.530.20">
    <property type="match status" value="1"/>
</dbReference>
<reference evidence="4" key="1">
    <citation type="submission" date="2016-10" db="EMBL/GenBank/DDBJ databases">
        <authorList>
            <person name="Varghese N."/>
            <person name="Submissions S."/>
        </authorList>
    </citation>
    <scope>NUCLEOTIDE SEQUENCE [LARGE SCALE GENOMIC DNA]</scope>
    <source>
        <strain evidence="4">DSM 17044</strain>
    </source>
</reference>
<keyword evidence="4" id="KW-1185">Reference proteome</keyword>
<evidence type="ECO:0000259" key="2">
    <source>
        <dbReference type="Pfam" id="PF08327"/>
    </source>
</evidence>
<dbReference type="PANTHER" id="PTHR36929:SF5">
    <property type="entry name" value="BLR6751 PROTEIN"/>
    <property type="match status" value="1"/>
</dbReference>
<evidence type="ECO:0000256" key="1">
    <source>
        <dbReference type="ARBA" id="ARBA00006817"/>
    </source>
</evidence>